<sequence precursor="true">MIKKLGPACLIALVLITALGFYMRCESVSETKVTKPLRSDALDYFCYAYNLRHKGTYSREGLVLSDIGAPASPDAVRSPGYPLFLLPFVDSPPTHAMLGKIVLTQAVLSTLTILIAFFFFLKFLPRPASLVATLLTALSPHLIVGNSYILSESLFCFLLVLSAWASSLLPKSPSPLRAGLTGLSMGLASLVRPVLQYLPVAMFIPLIRDFGRAKGLKLGAFLLLGCMLALSPWLTRNMSVQDKPGDNNLMIDFLHHGIYPDFMFNNDPNSYAFPYRFDPRTPQIGANLGSVLKEVLTRFIDQPAPHLKWFLVGKPVEFWSWNTVQGVGDAFIYPISSTPYTNRRLFAWTHSCMYYLHWPLVALCLLGSLLAWHSSAMRVFEPATAGVTRLASCYVLYFTLVHMIGAPFPRYAFPLRPFQFGMAVFTVVLIHRHARNRFRRSAHGVSAAS</sequence>
<keyword evidence="5 8" id="KW-0812">Transmembrane</keyword>
<evidence type="ECO:0000256" key="4">
    <source>
        <dbReference type="ARBA" id="ARBA00022679"/>
    </source>
</evidence>
<dbReference type="InParanoid" id="A0LEH8"/>
<dbReference type="Proteomes" id="UP000001784">
    <property type="component" value="Chromosome"/>
</dbReference>
<evidence type="ECO:0000256" key="8">
    <source>
        <dbReference type="SAM" id="Phobius"/>
    </source>
</evidence>
<keyword evidence="7 8" id="KW-0472">Membrane</keyword>
<evidence type="ECO:0000256" key="6">
    <source>
        <dbReference type="ARBA" id="ARBA00022989"/>
    </source>
</evidence>
<evidence type="ECO:0000256" key="7">
    <source>
        <dbReference type="ARBA" id="ARBA00023136"/>
    </source>
</evidence>
<dbReference type="eggNOG" id="COG1807">
    <property type="taxonomic scope" value="Bacteria"/>
</dbReference>
<dbReference type="STRING" id="335543.Sfum_0127"/>
<keyword evidence="3" id="KW-0328">Glycosyltransferase</keyword>
<comment type="subcellular location">
    <subcellularLocation>
        <location evidence="1">Cell membrane</location>
        <topology evidence="1">Multi-pass membrane protein</topology>
    </subcellularLocation>
</comment>
<dbReference type="InterPro" id="IPR050297">
    <property type="entry name" value="LipidA_mod_glycosyltrf_83"/>
</dbReference>
<feature type="transmembrane region" description="Helical" evidence="8">
    <location>
        <begin position="386"/>
        <end position="405"/>
    </location>
</feature>
<keyword evidence="10" id="KW-1185">Reference proteome</keyword>
<name>A0LEH8_SYNFM</name>
<dbReference type="PANTHER" id="PTHR33908">
    <property type="entry name" value="MANNOSYLTRANSFERASE YKCB-RELATED"/>
    <property type="match status" value="1"/>
</dbReference>
<dbReference type="RefSeq" id="WP_011697003.1">
    <property type="nucleotide sequence ID" value="NC_008554.1"/>
</dbReference>
<feature type="transmembrane region" description="Helical" evidence="8">
    <location>
        <begin position="355"/>
        <end position="374"/>
    </location>
</feature>
<dbReference type="GO" id="GO:0016763">
    <property type="term" value="F:pentosyltransferase activity"/>
    <property type="evidence" value="ECO:0007669"/>
    <property type="project" value="TreeGrafter"/>
</dbReference>
<gene>
    <name evidence="9" type="ordered locus">Sfum_0127</name>
</gene>
<protein>
    <submittedName>
        <fullName evidence="9">Uncharacterized protein</fullName>
    </submittedName>
</protein>
<evidence type="ECO:0000313" key="9">
    <source>
        <dbReference type="EMBL" id="ABK15830.1"/>
    </source>
</evidence>
<reference evidence="9 10" key="1">
    <citation type="submission" date="2006-10" db="EMBL/GenBank/DDBJ databases">
        <title>Complete sequence of Syntrophobacter fumaroxidans MPOB.</title>
        <authorList>
            <consortium name="US DOE Joint Genome Institute"/>
            <person name="Copeland A."/>
            <person name="Lucas S."/>
            <person name="Lapidus A."/>
            <person name="Barry K."/>
            <person name="Detter J.C."/>
            <person name="Glavina del Rio T."/>
            <person name="Hammon N."/>
            <person name="Israni S."/>
            <person name="Pitluck S."/>
            <person name="Goltsman E.G."/>
            <person name="Martinez M."/>
            <person name="Schmutz J."/>
            <person name="Larimer F."/>
            <person name="Land M."/>
            <person name="Hauser L."/>
            <person name="Kyrpides N."/>
            <person name="Kim E."/>
            <person name="Boone D.R."/>
            <person name="Brockman F."/>
            <person name="Culley D."/>
            <person name="Ferry J."/>
            <person name="Gunsalus R."/>
            <person name="McInerney M.J."/>
            <person name="Morrison M."/>
            <person name="Plugge C."/>
            <person name="Rohlin L."/>
            <person name="Scholten J."/>
            <person name="Sieber J."/>
            <person name="Stams A.J.M."/>
            <person name="Worm P."/>
            <person name="Henstra A.M."/>
            <person name="Richardson P."/>
        </authorList>
    </citation>
    <scope>NUCLEOTIDE SEQUENCE [LARGE SCALE GENOMIC DNA]</scope>
    <source>
        <strain evidence="10">DSM 10017 / MPOB</strain>
    </source>
</reference>
<feature type="transmembrane region" description="Helical" evidence="8">
    <location>
        <begin position="142"/>
        <end position="165"/>
    </location>
</feature>
<keyword evidence="4" id="KW-0808">Transferase</keyword>
<feature type="transmembrane region" description="Helical" evidence="8">
    <location>
        <begin position="411"/>
        <end position="430"/>
    </location>
</feature>
<dbReference type="EMBL" id="CP000478">
    <property type="protein sequence ID" value="ABK15830.1"/>
    <property type="molecule type" value="Genomic_DNA"/>
</dbReference>
<evidence type="ECO:0000313" key="10">
    <source>
        <dbReference type="Proteomes" id="UP000001784"/>
    </source>
</evidence>
<evidence type="ECO:0000256" key="3">
    <source>
        <dbReference type="ARBA" id="ARBA00022676"/>
    </source>
</evidence>
<accession>A0LEH8</accession>
<organism evidence="9 10">
    <name type="scientific">Syntrophobacter fumaroxidans (strain DSM 10017 / MPOB)</name>
    <dbReference type="NCBI Taxonomy" id="335543"/>
    <lineage>
        <taxon>Bacteria</taxon>
        <taxon>Pseudomonadati</taxon>
        <taxon>Thermodesulfobacteriota</taxon>
        <taxon>Syntrophobacteria</taxon>
        <taxon>Syntrophobacterales</taxon>
        <taxon>Syntrophobacteraceae</taxon>
        <taxon>Syntrophobacter</taxon>
    </lineage>
</organism>
<evidence type="ECO:0000256" key="2">
    <source>
        <dbReference type="ARBA" id="ARBA00022475"/>
    </source>
</evidence>
<keyword evidence="2" id="KW-1003">Cell membrane</keyword>
<dbReference type="KEGG" id="sfu:Sfum_0127"/>
<feature type="transmembrane region" description="Helical" evidence="8">
    <location>
        <begin position="101"/>
        <end position="121"/>
    </location>
</feature>
<dbReference type="AlphaFoldDB" id="A0LEH8"/>
<dbReference type="PANTHER" id="PTHR33908:SF11">
    <property type="entry name" value="MEMBRANE PROTEIN"/>
    <property type="match status" value="1"/>
</dbReference>
<dbReference type="GO" id="GO:0009103">
    <property type="term" value="P:lipopolysaccharide biosynthetic process"/>
    <property type="evidence" value="ECO:0007669"/>
    <property type="project" value="UniProtKB-ARBA"/>
</dbReference>
<evidence type="ECO:0000256" key="1">
    <source>
        <dbReference type="ARBA" id="ARBA00004651"/>
    </source>
</evidence>
<dbReference type="GO" id="GO:0005886">
    <property type="term" value="C:plasma membrane"/>
    <property type="evidence" value="ECO:0007669"/>
    <property type="project" value="UniProtKB-SubCell"/>
</dbReference>
<dbReference type="HOGENOM" id="CLU_611025_0_0_7"/>
<feature type="transmembrane region" description="Helical" evidence="8">
    <location>
        <begin position="218"/>
        <end position="235"/>
    </location>
</feature>
<feature type="transmembrane region" description="Helical" evidence="8">
    <location>
        <begin position="185"/>
        <end position="206"/>
    </location>
</feature>
<proteinExistence type="predicted"/>
<keyword evidence="6 8" id="KW-1133">Transmembrane helix</keyword>
<evidence type="ECO:0000256" key="5">
    <source>
        <dbReference type="ARBA" id="ARBA00022692"/>
    </source>
</evidence>